<evidence type="ECO:0000256" key="6">
    <source>
        <dbReference type="PROSITE-ProRule" id="PRU00708"/>
    </source>
</evidence>
<evidence type="ECO:0000256" key="1">
    <source>
        <dbReference type="ARBA" id="ARBA00004173"/>
    </source>
</evidence>
<feature type="repeat" description="PPR" evidence="6">
    <location>
        <begin position="185"/>
        <end position="219"/>
    </location>
</feature>
<dbReference type="STRING" id="39946.B8A6P8"/>
<evidence type="ECO:0000313" key="7">
    <source>
        <dbReference type="EMBL" id="EEC70480.1"/>
    </source>
</evidence>
<proteinExistence type="inferred from homology"/>
<dbReference type="InterPro" id="IPR002885">
    <property type="entry name" value="PPR_rpt"/>
</dbReference>
<dbReference type="NCBIfam" id="TIGR00756">
    <property type="entry name" value="PPR"/>
    <property type="match status" value="2"/>
</dbReference>
<dbReference type="GO" id="GO:0005739">
    <property type="term" value="C:mitochondrion"/>
    <property type="evidence" value="ECO:0007669"/>
    <property type="project" value="UniProtKB-SubCell"/>
</dbReference>
<dbReference type="SUPFAM" id="SSF48452">
    <property type="entry name" value="TPR-like"/>
    <property type="match status" value="2"/>
</dbReference>
<reference evidence="7 8" key="1">
    <citation type="journal article" date="2005" name="PLoS Biol.">
        <title>The genomes of Oryza sativa: a history of duplications.</title>
        <authorList>
            <person name="Yu J."/>
            <person name="Wang J."/>
            <person name="Lin W."/>
            <person name="Li S."/>
            <person name="Li H."/>
            <person name="Zhou J."/>
            <person name="Ni P."/>
            <person name="Dong W."/>
            <person name="Hu S."/>
            <person name="Zeng C."/>
            <person name="Zhang J."/>
            <person name="Zhang Y."/>
            <person name="Li R."/>
            <person name="Xu Z."/>
            <person name="Li S."/>
            <person name="Li X."/>
            <person name="Zheng H."/>
            <person name="Cong L."/>
            <person name="Lin L."/>
            <person name="Yin J."/>
            <person name="Geng J."/>
            <person name="Li G."/>
            <person name="Shi J."/>
            <person name="Liu J."/>
            <person name="Lv H."/>
            <person name="Li J."/>
            <person name="Wang J."/>
            <person name="Deng Y."/>
            <person name="Ran L."/>
            <person name="Shi X."/>
            <person name="Wang X."/>
            <person name="Wu Q."/>
            <person name="Li C."/>
            <person name="Ren X."/>
            <person name="Wang J."/>
            <person name="Wang X."/>
            <person name="Li D."/>
            <person name="Liu D."/>
            <person name="Zhang X."/>
            <person name="Ji Z."/>
            <person name="Zhao W."/>
            <person name="Sun Y."/>
            <person name="Zhang Z."/>
            <person name="Bao J."/>
            <person name="Han Y."/>
            <person name="Dong L."/>
            <person name="Ji J."/>
            <person name="Chen P."/>
            <person name="Wu S."/>
            <person name="Liu J."/>
            <person name="Xiao Y."/>
            <person name="Bu D."/>
            <person name="Tan J."/>
            <person name="Yang L."/>
            <person name="Ye C."/>
            <person name="Zhang J."/>
            <person name="Xu J."/>
            <person name="Zhou Y."/>
            <person name="Yu Y."/>
            <person name="Zhang B."/>
            <person name="Zhuang S."/>
            <person name="Wei H."/>
            <person name="Liu B."/>
            <person name="Lei M."/>
            <person name="Yu H."/>
            <person name="Li Y."/>
            <person name="Xu H."/>
            <person name="Wei S."/>
            <person name="He X."/>
            <person name="Fang L."/>
            <person name="Zhang Z."/>
            <person name="Zhang Y."/>
            <person name="Huang X."/>
            <person name="Su Z."/>
            <person name="Tong W."/>
            <person name="Li J."/>
            <person name="Tong Z."/>
            <person name="Li S."/>
            <person name="Ye J."/>
            <person name="Wang L."/>
            <person name="Fang L."/>
            <person name="Lei T."/>
            <person name="Chen C."/>
            <person name="Chen H."/>
            <person name="Xu Z."/>
            <person name="Li H."/>
            <person name="Huang H."/>
            <person name="Zhang F."/>
            <person name="Xu H."/>
            <person name="Li N."/>
            <person name="Zhao C."/>
            <person name="Li S."/>
            <person name="Dong L."/>
            <person name="Huang Y."/>
            <person name="Li L."/>
            <person name="Xi Y."/>
            <person name="Qi Q."/>
            <person name="Li W."/>
            <person name="Zhang B."/>
            <person name="Hu W."/>
            <person name="Zhang Y."/>
            <person name="Tian X."/>
            <person name="Jiao Y."/>
            <person name="Liang X."/>
            <person name="Jin J."/>
            <person name="Gao L."/>
            <person name="Zheng W."/>
            <person name="Hao B."/>
            <person name="Liu S."/>
            <person name="Wang W."/>
            <person name="Yuan L."/>
            <person name="Cao M."/>
            <person name="McDermott J."/>
            <person name="Samudrala R."/>
            <person name="Wang J."/>
            <person name="Wong G.K."/>
            <person name="Yang H."/>
        </authorList>
    </citation>
    <scope>NUCLEOTIDE SEQUENCE [LARGE SCALE GENOMIC DNA]</scope>
    <source>
        <strain evidence="8">cv. 93-11</strain>
    </source>
</reference>
<gene>
    <name evidence="7" type="ORF">OsI_01546</name>
</gene>
<dbReference type="OMA" id="DSKTCEP"/>
<dbReference type="PANTHER" id="PTHR45717">
    <property type="entry name" value="OS12G0527900 PROTEIN"/>
    <property type="match status" value="1"/>
</dbReference>
<sequence>MAPPTPGLSAAARLVIRRFLTTGAEAAEAVAPHAARAKGKKDKRPLGRRLLELGDAAGEGSVSRVLDEWVREGREEAIAAADLAKCARDLHKVKRDAHALELMDWMVNTKGMSMTYARYALHLELLYSVYGIEAAEEYFSGIPSFTRDQNHRTYGALLNCYCSAKMEEKATNIYRRMDELGIPSSTKLMNNLMGLYLELGQHSKAANLFDEMKERNVQPDELTCCILMRSHAAHNKIDTVKETFYNMSLLDVPKQWSIFRTLGSIYMNAGMVEEAELAFMRAQEFLGFDHGRHPFYFLMRQFASIGSLRGVNRVWKDIKMTFSYNRTNFSYLLMLQCLYKLGDTDRMKEIYKEWEYRYENYDPRLTNMLTRAHLRNGMTNEAELLWEKVKERGGDFDFETCELFREHYLGKGDTTSALKWAEKMTKLPKKQGKQDQETCKFLKWFEEDKVVEGAKSTCNCSNCLRNADSKTCEPLLAPADLLPD</sequence>
<feature type="repeat" description="PPR" evidence="6">
    <location>
        <begin position="150"/>
        <end position="184"/>
    </location>
</feature>
<name>B8A6P8_ORYSI</name>
<comment type="subcellular location">
    <subcellularLocation>
        <location evidence="1">Mitochondrion</location>
    </subcellularLocation>
</comment>
<dbReference type="Gramene" id="BGIOSGA001817-TA">
    <property type="protein sequence ID" value="BGIOSGA001817-PA"/>
    <property type="gene ID" value="BGIOSGA001817"/>
</dbReference>
<keyword evidence="3" id="KW-0677">Repeat</keyword>
<keyword evidence="5" id="KW-0496">Mitochondrion</keyword>
<comment type="similarity">
    <text evidence="2">Belongs to the PPR family. P subfamily.</text>
</comment>
<dbReference type="Pfam" id="PF01535">
    <property type="entry name" value="PPR"/>
    <property type="match status" value="3"/>
</dbReference>
<keyword evidence="8" id="KW-1185">Reference proteome</keyword>
<dbReference type="Gene3D" id="1.25.40.10">
    <property type="entry name" value="Tetratricopeptide repeat domain"/>
    <property type="match status" value="2"/>
</dbReference>
<dbReference type="Proteomes" id="UP000007015">
    <property type="component" value="Chromosome 1"/>
</dbReference>
<dbReference type="GO" id="GO:0003729">
    <property type="term" value="F:mRNA binding"/>
    <property type="evidence" value="ECO:0007669"/>
    <property type="project" value="UniProtKB-ARBA"/>
</dbReference>
<accession>B8A6P8</accession>
<organism evidence="7 8">
    <name type="scientific">Oryza sativa subsp. indica</name>
    <name type="common">Rice</name>
    <dbReference type="NCBI Taxonomy" id="39946"/>
    <lineage>
        <taxon>Eukaryota</taxon>
        <taxon>Viridiplantae</taxon>
        <taxon>Streptophyta</taxon>
        <taxon>Embryophyta</taxon>
        <taxon>Tracheophyta</taxon>
        <taxon>Spermatophyta</taxon>
        <taxon>Magnoliopsida</taxon>
        <taxon>Liliopsida</taxon>
        <taxon>Poales</taxon>
        <taxon>Poaceae</taxon>
        <taxon>BOP clade</taxon>
        <taxon>Oryzoideae</taxon>
        <taxon>Oryzeae</taxon>
        <taxon>Oryzinae</taxon>
        <taxon>Oryza</taxon>
        <taxon>Oryza sativa</taxon>
    </lineage>
</organism>
<dbReference type="Pfam" id="PF13041">
    <property type="entry name" value="PPR_2"/>
    <property type="match status" value="1"/>
</dbReference>
<evidence type="ECO:0000256" key="2">
    <source>
        <dbReference type="ARBA" id="ARBA00007626"/>
    </source>
</evidence>
<evidence type="ECO:0000313" key="8">
    <source>
        <dbReference type="Proteomes" id="UP000007015"/>
    </source>
</evidence>
<evidence type="ECO:0000256" key="4">
    <source>
        <dbReference type="ARBA" id="ARBA00022946"/>
    </source>
</evidence>
<dbReference type="AlphaFoldDB" id="B8A6P8"/>
<dbReference type="EMBL" id="CM000126">
    <property type="protein sequence ID" value="EEC70480.1"/>
    <property type="molecule type" value="Genomic_DNA"/>
</dbReference>
<dbReference type="FunFam" id="1.25.40.10:FF:000385">
    <property type="entry name" value="Pentatricopeptide repeat-containing protein mitochondrial"/>
    <property type="match status" value="1"/>
</dbReference>
<dbReference type="PROSITE" id="PS51375">
    <property type="entry name" value="PPR"/>
    <property type="match status" value="2"/>
</dbReference>
<protein>
    <submittedName>
        <fullName evidence="7">Uncharacterized protein</fullName>
    </submittedName>
</protein>
<dbReference type="HOGENOM" id="CLU_019802_2_1_1"/>
<dbReference type="InterPro" id="IPR011990">
    <property type="entry name" value="TPR-like_helical_dom_sf"/>
</dbReference>
<keyword evidence="4" id="KW-0809">Transit peptide</keyword>
<dbReference type="PANTHER" id="PTHR45717:SF8">
    <property type="entry name" value="OS01G0301000 PROTEIN"/>
    <property type="match status" value="1"/>
</dbReference>
<evidence type="ECO:0000256" key="5">
    <source>
        <dbReference type="ARBA" id="ARBA00023128"/>
    </source>
</evidence>
<evidence type="ECO:0000256" key="3">
    <source>
        <dbReference type="ARBA" id="ARBA00022737"/>
    </source>
</evidence>